<gene>
    <name evidence="10" type="ORF">NZ47_00750</name>
</gene>
<dbReference type="GO" id="GO:0009424">
    <property type="term" value="C:bacterial-type flagellum hook"/>
    <property type="evidence" value="ECO:0007669"/>
    <property type="project" value="TreeGrafter"/>
</dbReference>
<keyword evidence="11" id="KW-1185">Reference proteome</keyword>
<keyword evidence="10" id="KW-0966">Cell projection</keyword>
<evidence type="ECO:0000313" key="10">
    <source>
        <dbReference type="EMBL" id="KHM53116.1"/>
    </source>
</evidence>
<name>A0A0B2K2X4_9FIRM</name>
<comment type="similarity">
    <text evidence="2 5">Belongs to the flagella basal body rod proteins family.</text>
</comment>
<dbReference type="Pfam" id="PF00460">
    <property type="entry name" value="Flg_bb_rod"/>
    <property type="match status" value="1"/>
</dbReference>
<evidence type="ECO:0000259" key="9">
    <source>
        <dbReference type="Pfam" id="PF22692"/>
    </source>
</evidence>
<dbReference type="InterPro" id="IPR019776">
    <property type="entry name" value="Flagellar_basal_body_rod_CS"/>
</dbReference>
<dbReference type="Pfam" id="PF22692">
    <property type="entry name" value="LlgE_F_G_D1"/>
    <property type="match status" value="1"/>
</dbReference>
<dbReference type="EMBL" id="JSCE01000011">
    <property type="protein sequence ID" value="KHM53116.1"/>
    <property type="molecule type" value="Genomic_DNA"/>
</dbReference>
<keyword evidence="10" id="KW-0969">Cilium</keyword>
<evidence type="ECO:0000259" key="8">
    <source>
        <dbReference type="Pfam" id="PF07559"/>
    </source>
</evidence>
<dbReference type="PANTHER" id="PTHR30435:SF1">
    <property type="entry name" value="FLAGELLAR HOOK PROTEIN FLGE"/>
    <property type="match status" value="1"/>
</dbReference>
<dbReference type="Pfam" id="PF07559">
    <property type="entry name" value="FlgE_D2"/>
    <property type="match status" value="1"/>
</dbReference>
<dbReference type="InterPro" id="IPR010930">
    <property type="entry name" value="Flg_bb/hook_C_dom"/>
</dbReference>
<evidence type="ECO:0000259" key="6">
    <source>
        <dbReference type="Pfam" id="PF00460"/>
    </source>
</evidence>
<feature type="domain" description="Flagellar basal body rod protein N-terminal" evidence="6">
    <location>
        <begin position="8"/>
        <end position="35"/>
    </location>
</feature>
<comment type="subcellular location">
    <subcellularLocation>
        <location evidence="1 5">Bacterial flagellum basal body</location>
    </subcellularLocation>
</comment>
<organism evidence="10 11">
    <name type="scientific">Anaerovibrio lipolyticus</name>
    <dbReference type="NCBI Taxonomy" id="82374"/>
    <lineage>
        <taxon>Bacteria</taxon>
        <taxon>Bacillati</taxon>
        <taxon>Bacillota</taxon>
        <taxon>Negativicutes</taxon>
        <taxon>Selenomonadales</taxon>
        <taxon>Selenomonadaceae</taxon>
        <taxon>Anaerovibrio</taxon>
    </lineage>
</organism>
<dbReference type="InterPro" id="IPR037058">
    <property type="entry name" value="Falgellar_hook_FlgE_sf"/>
</dbReference>
<evidence type="ECO:0000256" key="3">
    <source>
        <dbReference type="ARBA" id="ARBA00019015"/>
    </source>
</evidence>
<dbReference type="Proteomes" id="UP000030993">
    <property type="component" value="Unassembled WGS sequence"/>
</dbReference>
<dbReference type="PANTHER" id="PTHR30435">
    <property type="entry name" value="FLAGELLAR PROTEIN"/>
    <property type="match status" value="1"/>
</dbReference>
<feature type="domain" description="Flagellar hook protein FlgE/F/G-like D1" evidence="9">
    <location>
        <begin position="97"/>
        <end position="158"/>
    </location>
</feature>
<dbReference type="GO" id="GO:0009425">
    <property type="term" value="C:bacterial-type flagellum basal body"/>
    <property type="evidence" value="ECO:0007669"/>
    <property type="project" value="UniProtKB-SubCell"/>
</dbReference>
<evidence type="ECO:0000259" key="7">
    <source>
        <dbReference type="Pfam" id="PF06429"/>
    </source>
</evidence>
<accession>A0A0B2K2X4</accession>
<dbReference type="STRING" id="82374.NZ47_00750"/>
<feature type="domain" description="Flagellar hook protein FlgE D2" evidence="8">
    <location>
        <begin position="234"/>
        <end position="348"/>
    </location>
</feature>
<dbReference type="Gene3D" id="2.60.98.20">
    <property type="entry name" value="Flagellar hook protein FlgE"/>
    <property type="match status" value="1"/>
</dbReference>
<dbReference type="InterPro" id="IPR053967">
    <property type="entry name" value="LlgE_F_G-like_D1"/>
</dbReference>
<dbReference type="PROSITE" id="PS00588">
    <property type="entry name" value="FLAGELLA_BB_ROD"/>
    <property type="match status" value="1"/>
</dbReference>
<evidence type="ECO:0000256" key="2">
    <source>
        <dbReference type="ARBA" id="ARBA00009677"/>
    </source>
</evidence>
<dbReference type="InterPro" id="IPR037925">
    <property type="entry name" value="FlgE/F/G-like"/>
</dbReference>
<sequence length="467" mass="48610">MMRSLFSGVSGLKNHQTRMDVIGNNISNVNTTGFKSSRVNFEDSLSQTLTAASQASGTTGGTNPKQIGLGSKISAIDVNFKDGSVQSTGINTDLCLSGNALFVVKQGNQTFYTRNGAFNFDAEGNLVNAEGLYVQGYMNASATEHNSINTNGATSSIQIRAGKTMPSSATKKADYINNLNATAPTITAISATDSDGNQTTGLNTVTVGGTSSYIAAVLTMSDGTTQTVTSGTYNKNNSIPLSTTVKVYDSLGSAHVVPITVEKTAANTWSARLAQATIKEEDGSITTLTMPNAEIKFKETGAFDSGSASLTLAYSNGNGAAGQTVAITFDKLTQYANSSTINAEADGYASGTLDTVTIDESGTVVGTYTNGVLRKEAQIAVAQFTNAPGLTKKGNSLYVESNNSGTPNIGTAGGFGATITASALEMSNVDVAEEFSNMIITQRGFQSNSKIITVSDEMLENLINMKR</sequence>
<keyword evidence="10" id="KW-0282">Flagellum</keyword>
<dbReference type="GO" id="GO:0005829">
    <property type="term" value="C:cytosol"/>
    <property type="evidence" value="ECO:0007669"/>
    <property type="project" value="TreeGrafter"/>
</dbReference>
<protein>
    <recommendedName>
        <fullName evidence="3 5">Flagellar hook protein FlgE</fullName>
    </recommendedName>
</protein>
<dbReference type="InterPro" id="IPR011491">
    <property type="entry name" value="FlgE_D2"/>
</dbReference>
<dbReference type="Pfam" id="PF06429">
    <property type="entry name" value="Flg_bbr_C"/>
    <property type="match status" value="1"/>
</dbReference>
<comment type="caution">
    <text evidence="10">The sequence shown here is derived from an EMBL/GenBank/DDBJ whole genome shotgun (WGS) entry which is preliminary data.</text>
</comment>
<dbReference type="RefSeq" id="WP_039205758.1">
    <property type="nucleotide sequence ID" value="NZ_JSCE01000011.1"/>
</dbReference>
<evidence type="ECO:0000256" key="4">
    <source>
        <dbReference type="ARBA" id="ARBA00023143"/>
    </source>
</evidence>
<reference evidence="10 11" key="1">
    <citation type="journal article" date="2013" name="PLoS ONE">
        <title>Identification and characterization of three novel lipases belonging to families II and V from Anaerovibrio lipolyticus 5ST.</title>
        <authorList>
            <person name="Prive F."/>
            <person name="Kaderbhai N.N."/>
            <person name="Girdwood S."/>
            <person name="Worgan H.J."/>
            <person name="Pinloche E."/>
            <person name="Scollan N.D."/>
            <person name="Huws S.A."/>
            <person name="Newbold C.J."/>
        </authorList>
    </citation>
    <scope>NUCLEOTIDE SEQUENCE [LARGE SCALE GENOMIC DNA]</scope>
    <source>
        <strain evidence="10 11">5S</strain>
    </source>
</reference>
<dbReference type="GO" id="GO:0071978">
    <property type="term" value="P:bacterial-type flagellum-dependent swarming motility"/>
    <property type="evidence" value="ECO:0007669"/>
    <property type="project" value="TreeGrafter"/>
</dbReference>
<comment type="function">
    <text evidence="5">A flexible structure which links the flagellar filament to the drive apparatus in the basal body.</text>
</comment>
<evidence type="ECO:0000256" key="5">
    <source>
        <dbReference type="RuleBase" id="RU362116"/>
    </source>
</evidence>
<dbReference type="SUPFAM" id="SSF117143">
    <property type="entry name" value="Flagellar hook protein flgE"/>
    <property type="match status" value="1"/>
</dbReference>
<keyword evidence="4 5" id="KW-0975">Bacterial flagellum</keyword>
<dbReference type="NCBIfam" id="TIGR03506">
    <property type="entry name" value="FlgEFG_subfam"/>
    <property type="match status" value="1"/>
</dbReference>
<dbReference type="InterPro" id="IPR020013">
    <property type="entry name" value="Flagellar_FlgE/F/G"/>
</dbReference>
<dbReference type="InterPro" id="IPR001444">
    <property type="entry name" value="Flag_bb_rod_N"/>
</dbReference>
<evidence type="ECO:0000256" key="1">
    <source>
        <dbReference type="ARBA" id="ARBA00004117"/>
    </source>
</evidence>
<feature type="domain" description="Flagellar basal-body/hook protein C-terminal" evidence="7">
    <location>
        <begin position="422"/>
        <end position="465"/>
    </location>
</feature>
<evidence type="ECO:0000313" key="11">
    <source>
        <dbReference type="Proteomes" id="UP000030993"/>
    </source>
</evidence>
<dbReference type="AlphaFoldDB" id="A0A0B2K2X4"/>
<proteinExistence type="inferred from homology"/>